<keyword evidence="2 5" id="KW-0808">Transferase</keyword>
<organism evidence="7 8">
    <name type="scientific">Flavonifractor plautii 1_3_50AFAA</name>
    <dbReference type="NCBI Taxonomy" id="742738"/>
    <lineage>
        <taxon>Bacteria</taxon>
        <taxon>Bacillati</taxon>
        <taxon>Bacillota</taxon>
        <taxon>Clostridia</taxon>
        <taxon>Eubacteriales</taxon>
        <taxon>Oscillospiraceae</taxon>
        <taxon>Flavonifractor</taxon>
    </lineage>
</organism>
<evidence type="ECO:0000313" key="7">
    <source>
        <dbReference type="EMBL" id="KGF57456.1"/>
    </source>
</evidence>
<evidence type="ECO:0000256" key="4">
    <source>
        <dbReference type="ARBA" id="ARBA00023315"/>
    </source>
</evidence>
<dbReference type="SMART" id="SM01266">
    <property type="entry name" value="Mac"/>
    <property type="match status" value="1"/>
</dbReference>
<evidence type="ECO:0000256" key="2">
    <source>
        <dbReference type="ARBA" id="ARBA00022679"/>
    </source>
</evidence>
<dbReference type="InterPro" id="IPR018357">
    <property type="entry name" value="Hexapep_transf_CS"/>
</dbReference>
<name>A0A096BEM1_FLAPL</name>
<dbReference type="EC" id="2.3.1.-" evidence="5"/>
<dbReference type="AlphaFoldDB" id="A0A096BEM1"/>
<keyword evidence="4 5" id="KW-0012">Acyltransferase</keyword>
<proteinExistence type="inferred from homology"/>
<dbReference type="Proteomes" id="UP000029585">
    <property type="component" value="Unassembled WGS sequence"/>
</dbReference>
<dbReference type="FunFam" id="2.160.10.10:FF:000025">
    <property type="entry name" value="Hexapeptide-repeat containing-acetyltransferase"/>
    <property type="match status" value="1"/>
</dbReference>
<dbReference type="SUPFAM" id="SSF51161">
    <property type="entry name" value="Trimeric LpxA-like enzymes"/>
    <property type="match status" value="1"/>
</dbReference>
<evidence type="ECO:0000256" key="3">
    <source>
        <dbReference type="ARBA" id="ARBA00022737"/>
    </source>
</evidence>
<accession>A0A096BEM1</accession>
<dbReference type="HOGENOM" id="CLU_051638_3_0_9"/>
<gene>
    <name evidence="7" type="ORF">HMPREF9460_00094</name>
</gene>
<dbReference type="GO" id="GO:0008870">
    <property type="term" value="F:galactoside O-acetyltransferase activity"/>
    <property type="evidence" value="ECO:0007669"/>
    <property type="project" value="TreeGrafter"/>
</dbReference>
<reference evidence="7 8" key="1">
    <citation type="submission" date="2011-08" db="EMBL/GenBank/DDBJ databases">
        <title>The Genome Sequence of Clostridium orbiscindens 1_3_50AFAA.</title>
        <authorList>
            <consortium name="The Broad Institute Genome Sequencing Platform"/>
            <person name="Earl A."/>
            <person name="Ward D."/>
            <person name="Feldgarden M."/>
            <person name="Gevers D."/>
            <person name="Daigneault M."/>
            <person name="Strauss J."/>
            <person name="Allen-Vercoe E."/>
            <person name="Young S.K."/>
            <person name="Zeng Q."/>
            <person name="Gargeya S."/>
            <person name="Fitzgerald M."/>
            <person name="Haas B."/>
            <person name="Abouelleil A."/>
            <person name="Alvarado L."/>
            <person name="Arachchi H.M."/>
            <person name="Berlin A."/>
            <person name="Brown A."/>
            <person name="Chapman S.B."/>
            <person name="Chen Z."/>
            <person name="Dunbar C."/>
            <person name="Freedman E."/>
            <person name="Gearin G."/>
            <person name="Gellesch M."/>
            <person name="Goldberg J."/>
            <person name="Griggs A."/>
            <person name="Gujja S."/>
            <person name="Heiman D."/>
            <person name="Howarth C."/>
            <person name="Larson L."/>
            <person name="Lui A."/>
            <person name="MacDonald P.J.P."/>
            <person name="Montmayeur A."/>
            <person name="Murphy C."/>
            <person name="Neiman D."/>
            <person name="Pearson M."/>
            <person name="Priest M."/>
            <person name="Roberts A."/>
            <person name="Saif S."/>
            <person name="Shea T."/>
            <person name="Shenoy N."/>
            <person name="Sisk P."/>
            <person name="Stolte C."/>
            <person name="Sykes S."/>
            <person name="Wortman J."/>
            <person name="Nusbaum C."/>
            <person name="Birren B."/>
        </authorList>
    </citation>
    <scope>NUCLEOTIDE SEQUENCE [LARGE SCALE GENOMIC DNA]</scope>
    <source>
        <strain evidence="7 8">1_3_50AFAA</strain>
    </source>
</reference>
<keyword evidence="3" id="KW-0677">Repeat</keyword>
<dbReference type="Pfam" id="PF00132">
    <property type="entry name" value="Hexapep"/>
    <property type="match status" value="1"/>
</dbReference>
<feature type="domain" description="Maltose/galactoside acetyltransferase" evidence="6">
    <location>
        <begin position="4"/>
        <end position="58"/>
    </location>
</feature>
<sequence length="183" mass="20022">MTEYQKMLGGQLYNAQDGELQAMHRTAMELCHALNQLNPNQKEEARALLQQLLGRTGEHFTIKSTFWCDYGRHITIGENFFCNYNCVMLDCAPITFGDNVMVAPNCGFYTAAHPLDHTLRDEELEYAKPITVGDSVWIGGGVTVLPGVTIGSRAVIGGGSVVVHDIPEGVVAVGNPCRPIRTL</sequence>
<dbReference type="Pfam" id="PF12464">
    <property type="entry name" value="Mac"/>
    <property type="match status" value="1"/>
</dbReference>
<evidence type="ECO:0000313" key="8">
    <source>
        <dbReference type="Proteomes" id="UP000029585"/>
    </source>
</evidence>
<evidence type="ECO:0000256" key="1">
    <source>
        <dbReference type="ARBA" id="ARBA00007274"/>
    </source>
</evidence>
<dbReference type="InterPro" id="IPR011004">
    <property type="entry name" value="Trimer_LpxA-like_sf"/>
</dbReference>
<dbReference type="RefSeq" id="WP_044938113.1">
    <property type="nucleotide sequence ID" value="NZ_KN174161.1"/>
</dbReference>
<dbReference type="CDD" id="cd03357">
    <property type="entry name" value="LbH_MAT_GAT"/>
    <property type="match status" value="1"/>
</dbReference>
<comment type="caution">
    <text evidence="7">The sequence shown here is derived from an EMBL/GenBank/DDBJ whole genome shotgun (WGS) entry which is preliminary data.</text>
</comment>
<dbReference type="InterPro" id="IPR024688">
    <property type="entry name" value="Mac_dom"/>
</dbReference>
<dbReference type="PATRIC" id="fig|742738.3.peg.98"/>
<comment type="similarity">
    <text evidence="1 5">Belongs to the transferase hexapeptide repeat family.</text>
</comment>
<dbReference type="InterPro" id="IPR039369">
    <property type="entry name" value="LacA-like"/>
</dbReference>
<dbReference type="Gene3D" id="2.160.10.10">
    <property type="entry name" value="Hexapeptide repeat proteins"/>
    <property type="match status" value="1"/>
</dbReference>
<dbReference type="PROSITE" id="PS00101">
    <property type="entry name" value="HEXAPEP_TRANSFERASES"/>
    <property type="match status" value="1"/>
</dbReference>
<protein>
    <recommendedName>
        <fullName evidence="5">Acetyltransferase</fullName>
        <ecNumber evidence="5">2.3.1.-</ecNumber>
    </recommendedName>
</protein>
<dbReference type="eggNOG" id="COG0110">
    <property type="taxonomic scope" value="Bacteria"/>
</dbReference>
<keyword evidence="8" id="KW-1185">Reference proteome</keyword>
<evidence type="ECO:0000259" key="6">
    <source>
        <dbReference type="SMART" id="SM01266"/>
    </source>
</evidence>
<dbReference type="InterPro" id="IPR001451">
    <property type="entry name" value="Hexapep"/>
</dbReference>
<dbReference type="EMBL" id="ADLO01000004">
    <property type="protein sequence ID" value="KGF57456.1"/>
    <property type="molecule type" value="Genomic_DNA"/>
</dbReference>
<dbReference type="PANTHER" id="PTHR43017:SF1">
    <property type="entry name" value="ACETYLTRANSFERASE YJL218W-RELATED"/>
    <property type="match status" value="1"/>
</dbReference>
<dbReference type="PANTHER" id="PTHR43017">
    <property type="entry name" value="GALACTOSIDE O-ACETYLTRANSFERASE"/>
    <property type="match status" value="1"/>
</dbReference>
<evidence type="ECO:0000256" key="5">
    <source>
        <dbReference type="RuleBase" id="RU367021"/>
    </source>
</evidence>